<evidence type="ECO:0000256" key="5">
    <source>
        <dbReference type="ARBA" id="ARBA00022989"/>
    </source>
</evidence>
<dbReference type="PANTHER" id="PTHR33281">
    <property type="entry name" value="UPF0187 PROTEIN YNEE"/>
    <property type="match status" value="1"/>
</dbReference>
<evidence type="ECO:0000313" key="10">
    <source>
        <dbReference type="Proteomes" id="UP000095751"/>
    </source>
</evidence>
<keyword evidence="7" id="KW-0472">Membrane</keyword>
<evidence type="ECO:0000256" key="6">
    <source>
        <dbReference type="ARBA" id="ARBA00023065"/>
    </source>
</evidence>
<keyword evidence="3" id="KW-1003">Cell membrane</keyword>
<evidence type="ECO:0000256" key="4">
    <source>
        <dbReference type="ARBA" id="ARBA00022692"/>
    </source>
</evidence>
<feature type="region of interest" description="Disordered" evidence="8">
    <location>
        <begin position="213"/>
        <end position="242"/>
    </location>
</feature>
<dbReference type="PANTHER" id="PTHR33281:SF19">
    <property type="entry name" value="VOLTAGE-DEPENDENT ANION CHANNEL-FORMING PROTEIN YNEE"/>
    <property type="match status" value="1"/>
</dbReference>
<comment type="subcellular location">
    <subcellularLocation>
        <location evidence="1">Cell membrane</location>
        <topology evidence="1">Multi-pass membrane protein</topology>
    </subcellularLocation>
</comment>
<evidence type="ECO:0000256" key="2">
    <source>
        <dbReference type="ARBA" id="ARBA00022448"/>
    </source>
</evidence>
<sequence length="477" mass="53791">MSSSTSLLLSSTMTTKTTTSMMAKSIRNNTANDIDNKPLHYVVRSKRMTPTNGIETDLYDRAKRKNRSAPTRDLNYTADMWTKHKSPWRHLYSTTWIWYDSSFQRLLFPDLAIIAALSIGLSTITLQPDFFPGLTLTGSEFINNLEGIENGVKGLTTKVGTLVALLLGYRVNNTYDRYCSARKMWCELENTSRDLARNVCMFIPTTTTTAATDISHNDTRTTLQGRTTSSSSSSSSNSDSNNDLLVRNKQQMLNLIRLYPIALHFFLTTKGSHHKLSRKGPDFGQQVFNEFHAECIDMWKQYDDGNDELLVLIFDAFKDGKHVPLLILNMMGKCLADLSSLRSASSNISIIDNENSNDTSQIICNVINPVYIREMDHQIQRLSGGPFERILRTPMPTGFTRYASRVTTIWAYTVPFGLITDLGPYFNPVGSLFVVYCVMAIDDIGIQLEEPFNILPQRQYSDGIVDAVNLTETTFDD</sequence>
<evidence type="ECO:0000256" key="1">
    <source>
        <dbReference type="ARBA" id="ARBA00004651"/>
    </source>
</evidence>
<dbReference type="EMBL" id="KV784357">
    <property type="protein sequence ID" value="OEU18111.1"/>
    <property type="molecule type" value="Genomic_DNA"/>
</dbReference>
<evidence type="ECO:0000256" key="8">
    <source>
        <dbReference type="SAM" id="MobiDB-lite"/>
    </source>
</evidence>
<accession>A0A1E7FIW0</accession>
<dbReference type="Pfam" id="PF25539">
    <property type="entry name" value="Bestrophin_2"/>
    <property type="match status" value="1"/>
</dbReference>
<dbReference type="InterPro" id="IPR044669">
    <property type="entry name" value="YneE/VCCN1/2-like"/>
</dbReference>
<feature type="compositionally biased region" description="Low complexity" evidence="8">
    <location>
        <begin position="229"/>
        <end position="242"/>
    </location>
</feature>
<dbReference type="AlphaFoldDB" id="A0A1E7FIW0"/>
<dbReference type="InParanoid" id="A0A1E7FIW0"/>
<proteinExistence type="predicted"/>
<keyword evidence="10" id="KW-1185">Reference proteome</keyword>
<dbReference type="OrthoDB" id="506538at2759"/>
<gene>
    <name evidence="9" type="ORF">FRACYDRAFT_238545</name>
</gene>
<organism evidence="9 10">
    <name type="scientific">Fragilariopsis cylindrus CCMP1102</name>
    <dbReference type="NCBI Taxonomy" id="635003"/>
    <lineage>
        <taxon>Eukaryota</taxon>
        <taxon>Sar</taxon>
        <taxon>Stramenopiles</taxon>
        <taxon>Ochrophyta</taxon>
        <taxon>Bacillariophyta</taxon>
        <taxon>Bacillariophyceae</taxon>
        <taxon>Bacillariophycidae</taxon>
        <taxon>Bacillariales</taxon>
        <taxon>Bacillariaceae</taxon>
        <taxon>Fragilariopsis</taxon>
    </lineage>
</organism>
<name>A0A1E7FIW0_9STRA</name>
<evidence type="ECO:0000256" key="7">
    <source>
        <dbReference type="ARBA" id="ARBA00023136"/>
    </source>
</evidence>
<keyword evidence="5" id="KW-1133">Transmembrane helix</keyword>
<evidence type="ECO:0000313" key="9">
    <source>
        <dbReference type="EMBL" id="OEU18111.1"/>
    </source>
</evidence>
<keyword evidence="2" id="KW-0813">Transport</keyword>
<dbReference type="GO" id="GO:0005254">
    <property type="term" value="F:chloride channel activity"/>
    <property type="evidence" value="ECO:0007669"/>
    <property type="project" value="InterPro"/>
</dbReference>
<evidence type="ECO:0000256" key="3">
    <source>
        <dbReference type="ARBA" id="ARBA00022475"/>
    </source>
</evidence>
<protein>
    <submittedName>
        <fullName evidence="9">Uncharacterized protein</fullName>
    </submittedName>
</protein>
<dbReference type="KEGG" id="fcy:FRACYDRAFT_238545"/>
<dbReference type="Proteomes" id="UP000095751">
    <property type="component" value="Unassembled WGS sequence"/>
</dbReference>
<reference evidence="9 10" key="1">
    <citation type="submission" date="2016-09" db="EMBL/GenBank/DDBJ databases">
        <title>Extensive genetic diversity and differential bi-allelic expression allows diatom success in the polar Southern Ocean.</title>
        <authorList>
            <consortium name="DOE Joint Genome Institute"/>
            <person name="Mock T."/>
            <person name="Otillar R.P."/>
            <person name="Strauss J."/>
            <person name="Dupont C."/>
            <person name="Frickenhaus S."/>
            <person name="Maumus F."/>
            <person name="Mcmullan M."/>
            <person name="Sanges R."/>
            <person name="Schmutz J."/>
            <person name="Toseland A."/>
            <person name="Valas R."/>
            <person name="Veluchamy A."/>
            <person name="Ward B.J."/>
            <person name="Allen A."/>
            <person name="Barry K."/>
            <person name="Falciatore A."/>
            <person name="Ferrante M."/>
            <person name="Fortunato A.E."/>
            <person name="Gloeckner G."/>
            <person name="Gruber A."/>
            <person name="Hipkin R."/>
            <person name="Janech M."/>
            <person name="Kroth P."/>
            <person name="Leese F."/>
            <person name="Lindquist E."/>
            <person name="Lyon B.R."/>
            <person name="Martin J."/>
            <person name="Mayer C."/>
            <person name="Parker M."/>
            <person name="Quesneville H."/>
            <person name="Raymond J."/>
            <person name="Uhlig C."/>
            <person name="Valentin K.U."/>
            <person name="Worden A.Z."/>
            <person name="Armbrust E.V."/>
            <person name="Bowler C."/>
            <person name="Green B."/>
            <person name="Moulton V."/>
            <person name="Van Oosterhout C."/>
            <person name="Grigoriev I."/>
        </authorList>
    </citation>
    <scope>NUCLEOTIDE SEQUENCE [LARGE SCALE GENOMIC DNA]</scope>
    <source>
        <strain evidence="9 10">CCMP1102</strain>
    </source>
</reference>
<dbReference type="GO" id="GO:0005886">
    <property type="term" value="C:plasma membrane"/>
    <property type="evidence" value="ECO:0007669"/>
    <property type="project" value="UniProtKB-SubCell"/>
</dbReference>
<keyword evidence="4" id="KW-0812">Transmembrane</keyword>
<keyword evidence="6" id="KW-0406">Ion transport</keyword>